<dbReference type="SUPFAM" id="SSF56024">
    <property type="entry name" value="Phospholipase D/nuclease"/>
    <property type="match status" value="2"/>
</dbReference>
<dbReference type="SMART" id="SM00155">
    <property type="entry name" value="PLDc"/>
    <property type="match status" value="2"/>
</dbReference>
<dbReference type="Pfam" id="PF13091">
    <property type="entry name" value="PLDc_2"/>
    <property type="match status" value="2"/>
</dbReference>
<dbReference type="Proteomes" id="UP000823616">
    <property type="component" value="Unassembled WGS sequence"/>
</dbReference>
<dbReference type="InterPro" id="IPR001736">
    <property type="entry name" value="PLipase_D/transphosphatidylase"/>
</dbReference>
<feature type="domain" description="PLD phosphodiesterase" evidence="14">
    <location>
        <begin position="410"/>
        <end position="437"/>
    </location>
</feature>
<keyword evidence="7 13" id="KW-1133">Transmembrane helix</keyword>
<keyword evidence="4" id="KW-0808">Transferase</keyword>
<keyword evidence="6" id="KW-0677">Repeat</keyword>
<evidence type="ECO:0000313" key="15">
    <source>
        <dbReference type="EMBL" id="MBO8450706.1"/>
    </source>
</evidence>
<evidence type="ECO:0000256" key="6">
    <source>
        <dbReference type="ARBA" id="ARBA00022737"/>
    </source>
</evidence>
<evidence type="ECO:0000313" key="16">
    <source>
        <dbReference type="Proteomes" id="UP000823616"/>
    </source>
</evidence>
<name>A0A9D9HGN3_9SPIR</name>
<dbReference type="CDD" id="cd09110">
    <property type="entry name" value="PLDc_CLS_1"/>
    <property type="match status" value="1"/>
</dbReference>
<keyword evidence="5 13" id="KW-0812">Transmembrane</keyword>
<dbReference type="InterPro" id="IPR025202">
    <property type="entry name" value="PLD-like_dom"/>
</dbReference>
<dbReference type="PANTHER" id="PTHR21248:SF22">
    <property type="entry name" value="PHOSPHOLIPASE D"/>
    <property type="match status" value="1"/>
</dbReference>
<dbReference type="Gene3D" id="3.30.870.10">
    <property type="entry name" value="Endonuclease Chain A"/>
    <property type="match status" value="2"/>
</dbReference>
<evidence type="ECO:0000256" key="13">
    <source>
        <dbReference type="SAM" id="Phobius"/>
    </source>
</evidence>
<keyword evidence="11" id="KW-1208">Phospholipid metabolism</keyword>
<evidence type="ECO:0000256" key="2">
    <source>
        <dbReference type="ARBA" id="ARBA00022475"/>
    </source>
</evidence>
<reference evidence="15" key="1">
    <citation type="submission" date="2020-10" db="EMBL/GenBank/DDBJ databases">
        <authorList>
            <person name="Gilroy R."/>
        </authorList>
    </citation>
    <scope>NUCLEOTIDE SEQUENCE</scope>
    <source>
        <strain evidence="15">B3-4054</strain>
    </source>
</reference>
<dbReference type="GO" id="GO:0032049">
    <property type="term" value="P:cardiolipin biosynthetic process"/>
    <property type="evidence" value="ECO:0007669"/>
    <property type="project" value="UniProtKB-UniRule"/>
</dbReference>
<evidence type="ECO:0000256" key="7">
    <source>
        <dbReference type="ARBA" id="ARBA00022989"/>
    </source>
</evidence>
<organism evidence="15 16">
    <name type="scientific">Candidatus Avitreponema avistercoris</name>
    <dbReference type="NCBI Taxonomy" id="2840705"/>
    <lineage>
        <taxon>Bacteria</taxon>
        <taxon>Pseudomonadati</taxon>
        <taxon>Spirochaetota</taxon>
        <taxon>Spirochaetia</taxon>
        <taxon>Spirochaetales</taxon>
        <taxon>Candidatus Avitreponema</taxon>
    </lineage>
</organism>
<evidence type="ECO:0000256" key="8">
    <source>
        <dbReference type="ARBA" id="ARBA00023098"/>
    </source>
</evidence>
<dbReference type="GO" id="GO:0005886">
    <property type="term" value="C:plasma membrane"/>
    <property type="evidence" value="ECO:0007669"/>
    <property type="project" value="UniProtKB-SubCell"/>
</dbReference>
<keyword evidence="2" id="KW-1003">Cell membrane</keyword>
<comment type="caution">
    <text evidence="15">The sequence shown here is derived from an EMBL/GenBank/DDBJ whole genome shotgun (WGS) entry which is preliminary data.</text>
</comment>
<keyword evidence="3" id="KW-0444">Lipid biosynthesis</keyword>
<feature type="transmembrane region" description="Helical" evidence="13">
    <location>
        <begin position="6"/>
        <end position="24"/>
    </location>
</feature>
<keyword evidence="9 13" id="KW-0472">Membrane</keyword>
<sequence length="497" mass="56343">MNVGITLLVSYFLNFGFIAFILFFDRRDSPKRFSWLLAITFIPIAGIMLYLLFSGNFLLRYKRLEKSIRHAEDIFSPLQAELDRKAEKRLASHDPALEPCARFIRLNRHYAGAPLAYSKTVYVFTSGEENYRTLFAEIRRAQISVSLSYFIIRNDATGRQLISILAEKARQGVEIRLLYDHIGSLRTSDALFEPLKKAGGEVRKFFPVTVLTPYSLNYRNHRKIAVIDHRAGYFGGINIGDEYANCSPKQRFLWRDTQIRVTGEAALLLEKCFLGDWYSARYKTRQSIAPEKSRIVSAPPEKEEQDLPLPSVCITDVPLQIVTSGPNDVKNDEIRDALLFLIAHAKKSVHIETPYFTPDEVFFSALKIAALSGIEVQIILPGDWDKFYVKLAAMPYISDLAKNGVQFFHYNGFIHAKMFVIDGEIASVGSTNIDTRSFSLHFELNAFFYSPQFAAAAEGIFRGDLANSTPADPQAFDRAPLCKKAVCNFFKLFAPLM</sequence>
<evidence type="ECO:0000256" key="12">
    <source>
        <dbReference type="NCBIfam" id="TIGR04265"/>
    </source>
</evidence>
<evidence type="ECO:0000256" key="1">
    <source>
        <dbReference type="ARBA" id="ARBA00004651"/>
    </source>
</evidence>
<evidence type="ECO:0000256" key="3">
    <source>
        <dbReference type="ARBA" id="ARBA00022516"/>
    </source>
</evidence>
<keyword evidence="8" id="KW-0443">Lipid metabolism</keyword>
<dbReference type="AlphaFoldDB" id="A0A9D9HGN3"/>
<dbReference type="PROSITE" id="PS50035">
    <property type="entry name" value="PLD"/>
    <property type="match status" value="2"/>
</dbReference>
<accession>A0A9D9HGN3</accession>
<protein>
    <recommendedName>
        <fullName evidence="12">Cardiolipin synthase</fullName>
        <ecNumber evidence="12">2.7.8.-</ecNumber>
    </recommendedName>
</protein>
<gene>
    <name evidence="15" type="primary">cls</name>
    <name evidence="15" type="ORF">IAA96_06335</name>
</gene>
<evidence type="ECO:0000259" key="14">
    <source>
        <dbReference type="PROSITE" id="PS50035"/>
    </source>
</evidence>
<evidence type="ECO:0000256" key="5">
    <source>
        <dbReference type="ARBA" id="ARBA00022692"/>
    </source>
</evidence>
<feature type="domain" description="PLD phosphodiesterase" evidence="14">
    <location>
        <begin position="216"/>
        <end position="243"/>
    </location>
</feature>
<dbReference type="InterPro" id="IPR022924">
    <property type="entry name" value="Cardiolipin_synthase"/>
</dbReference>
<dbReference type="EC" id="2.7.8.-" evidence="12"/>
<evidence type="ECO:0000256" key="11">
    <source>
        <dbReference type="ARBA" id="ARBA00023264"/>
    </source>
</evidence>
<dbReference type="NCBIfam" id="TIGR04265">
    <property type="entry name" value="bac_cardiolipin"/>
    <property type="match status" value="1"/>
</dbReference>
<dbReference type="EMBL" id="JADIMS010000116">
    <property type="protein sequence ID" value="MBO8450706.1"/>
    <property type="molecule type" value="Genomic_DNA"/>
</dbReference>
<dbReference type="Pfam" id="PF13396">
    <property type="entry name" value="PLDc_N"/>
    <property type="match status" value="1"/>
</dbReference>
<dbReference type="CDD" id="cd09112">
    <property type="entry name" value="PLDc_CLS_2"/>
    <property type="match status" value="1"/>
</dbReference>
<dbReference type="GO" id="GO:0008808">
    <property type="term" value="F:cardiolipin synthase activity"/>
    <property type="evidence" value="ECO:0007669"/>
    <property type="project" value="UniProtKB-UniRule"/>
</dbReference>
<evidence type="ECO:0000256" key="9">
    <source>
        <dbReference type="ARBA" id="ARBA00023136"/>
    </source>
</evidence>
<dbReference type="InterPro" id="IPR027379">
    <property type="entry name" value="CLS_N"/>
</dbReference>
<evidence type="ECO:0000256" key="10">
    <source>
        <dbReference type="ARBA" id="ARBA00023209"/>
    </source>
</evidence>
<dbReference type="PANTHER" id="PTHR21248">
    <property type="entry name" value="CARDIOLIPIN SYNTHASE"/>
    <property type="match status" value="1"/>
</dbReference>
<proteinExistence type="predicted"/>
<keyword evidence="10" id="KW-0594">Phospholipid biosynthesis</keyword>
<feature type="transmembrane region" description="Helical" evidence="13">
    <location>
        <begin position="36"/>
        <end position="59"/>
    </location>
</feature>
<evidence type="ECO:0000256" key="4">
    <source>
        <dbReference type="ARBA" id="ARBA00022679"/>
    </source>
</evidence>
<reference evidence="15" key="2">
    <citation type="journal article" date="2021" name="PeerJ">
        <title>Extensive microbial diversity within the chicken gut microbiome revealed by metagenomics and culture.</title>
        <authorList>
            <person name="Gilroy R."/>
            <person name="Ravi A."/>
            <person name="Getino M."/>
            <person name="Pursley I."/>
            <person name="Horton D.L."/>
            <person name="Alikhan N.F."/>
            <person name="Baker D."/>
            <person name="Gharbi K."/>
            <person name="Hall N."/>
            <person name="Watson M."/>
            <person name="Adriaenssens E.M."/>
            <person name="Foster-Nyarko E."/>
            <person name="Jarju S."/>
            <person name="Secka A."/>
            <person name="Antonio M."/>
            <person name="Oren A."/>
            <person name="Chaudhuri R.R."/>
            <person name="La Ragione R."/>
            <person name="Hildebrand F."/>
            <person name="Pallen M.J."/>
        </authorList>
    </citation>
    <scope>NUCLEOTIDE SEQUENCE</scope>
    <source>
        <strain evidence="15">B3-4054</strain>
    </source>
</reference>
<comment type="subcellular location">
    <subcellularLocation>
        <location evidence="1">Cell membrane</location>
        <topology evidence="1">Multi-pass membrane protein</topology>
    </subcellularLocation>
</comment>